<dbReference type="PANTHER" id="PTHR30629:SF6">
    <property type="entry name" value="PROPHAGE INTEGRASE INTA-RELATED"/>
    <property type="match status" value="1"/>
</dbReference>
<evidence type="ECO:0000256" key="3">
    <source>
        <dbReference type="ARBA" id="ARBA00023125"/>
    </source>
</evidence>
<dbReference type="GO" id="GO:0015074">
    <property type="term" value="P:DNA integration"/>
    <property type="evidence" value="ECO:0007669"/>
    <property type="project" value="UniProtKB-KW"/>
</dbReference>
<evidence type="ECO:0000256" key="2">
    <source>
        <dbReference type="ARBA" id="ARBA00022908"/>
    </source>
</evidence>
<keyword evidence="2" id="KW-0229">DNA integration</keyword>
<dbReference type="RefSeq" id="WP_005656300.1">
    <property type="nucleotide sequence ID" value="NZ_AAZF01000002.1"/>
</dbReference>
<dbReference type="PANTHER" id="PTHR30629">
    <property type="entry name" value="PROPHAGE INTEGRASE"/>
    <property type="match status" value="1"/>
</dbReference>
<dbReference type="GO" id="GO:0006310">
    <property type="term" value="P:DNA recombination"/>
    <property type="evidence" value="ECO:0007669"/>
    <property type="project" value="UniProtKB-KW"/>
</dbReference>
<dbReference type="EMBL" id="OV040719">
    <property type="protein sequence ID" value="CAH0450704.1"/>
    <property type="molecule type" value="Genomic_DNA"/>
</dbReference>
<dbReference type="InterPro" id="IPR025166">
    <property type="entry name" value="Integrase_DNA_bind_dom"/>
</dbReference>
<evidence type="ECO:0000313" key="9">
    <source>
        <dbReference type="Proteomes" id="UP000837958"/>
    </source>
</evidence>
<evidence type="ECO:0000256" key="4">
    <source>
        <dbReference type="ARBA" id="ARBA00023172"/>
    </source>
</evidence>
<protein>
    <submittedName>
        <fullName evidence="7">Prophage CP4-57-like integrase</fullName>
    </submittedName>
    <submittedName>
        <fullName evidence="6">Tyrosine-type recombinase/integrase</fullName>
    </submittedName>
</protein>
<feature type="domain" description="Tyr recombinase" evidence="5">
    <location>
        <begin position="209"/>
        <end position="388"/>
    </location>
</feature>
<dbReference type="InterPro" id="IPR011010">
    <property type="entry name" value="DNA_brk_join_enz"/>
</dbReference>
<dbReference type="InterPro" id="IPR002104">
    <property type="entry name" value="Integrase_catalytic"/>
</dbReference>
<proteinExistence type="inferred from homology"/>
<reference evidence="6" key="3">
    <citation type="submission" date="2024-01" db="EMBL/GenBank/DDBJ databases">
        <authorList>
            <person name="Riesbeck K."/>
        </authorList>
    </citation>
    <scope>NUCLEOTIDE SEQUENCE</scope>
    <source>
        <strain evidence="6">3655</strain>
    </source>
</reference>
<dbReference type="SUPFAM" id="SSF56349">
    <property type="entry name" value="DNA breaking-rejoining enzymes"/>
    <property type="match status" value="1"/>
</dbReference>
<dbReference type="InterPro" id="IPR010998">
    <property type="entry name" value="Integrase_recombinase_N"/>
</dbReference>
<evidence type="ECO:0000313" key="6">
    <source>
        <dbReference type="EMBL" id="CAH0450704.1"/>
    </source>
</evidence>
<sequence length="403" mass="46697">MAKKVKPLVDTEIKKAKASNKPYTLTDGYGLFLIISPTGSKSWRFNYYRPITKKRAKISLGLYPAITLSKARELREQYRQLLANKIDPQEYIKQHELLQLQRQNNTFFAISTQWKQKKVSEIKSVTLKSRWRTLEKYAFPYLGDNPIAEITPQQLHDTVIPLFERGVSHTGKLVIALVNEIMNFAVNKGIIEFNKCINVSKAFNVNRTTHHPTIRPEKLPEFMSALRHSHIDLMVKYLIEFSLLTITRPSEAANAQWNEIDFEKSLWNIPAERMKMKKAFTIPLSLQVLKILNKLKNISGRSRFIFQSQRYPERPLHSSSANAAIKRVGYKDQLTSHGLRSIASTYLSETFTEMNLEILEACLSHQSKNQVRNAYNRSTYLEQRKPLMNAWGDFVEECMKKSI</sequence>
<dbReference type="Proteomes" id="UP000837958">
    <property type="component" value="Chromosome"/>
</dbReference>
<comment type="similarity">
    <text evidence="1">Belongs to the 'phage' integrase family.</text>
</comment>
<dbReference type="InterPro" id="IPR013762">
    <property type="entry name" value="Integrase-like_cat_sf"/>
</dbReference>
<dbReference type="Proteomes" id="UP000003185">
    <property type="component" value="Unassembled WGS sequence"/>
</dbReference>
<dbReference type="Pfam" id="PF13356">
    <property type="entry name" value="Arm-DNA-bind_3"/>
    <property type="match status" value="1"/>
</dbReference>
<reference evidence="7 8" key="1">
    <citation type="journal article" date="2007" name="Genome Biol.">
        <title>Characterization and modeling of the Haemophilus influenzae core and supragenomes based on the complete genomic sequences of Rd and 12 clinical nontypeable strains.</title>
        <authorList>
            <person name="Hogg J.S."/>
            <person name="Hu F.Z."/>
            <person name="Janto B."/>
            <person name="Boissy R."/>
            <person name="Hayes J."/>
            <person name="Keefe R."/>
            <person name="Post J.C."/>
            <person name="Ehrlich G.D."/>
        </authorList>
    </citation>
    <scope>NUCLEOTIDE SEQUENCE [LARGE SCALE GENOMIC DNA]</scope>
    <source>
        <strain evidence="7">3655</strain>
        <strain evidence="8">NTHi 3655</strain>
    </source>
</reference>
<keyword evidence="3" id="KW-0238">DNA-binding</keyword>
<gene>
    <name evidence="7" type="ORF">CGSHi3655_02014</name>
    <name evidence="6" type="ORF">KRLU3655_LOCUS780</name>
</gene>
<dbReference type="EMBL" id="AAZF01000002">
    <property type="protein sequence ID" value="EDJ93298.1"/>
    <property type="molecule type" value="Genomic_DNA"/>
</dbReference>
<organism evidence="7 8">
    <name type="scientific">Haemophilus influenzae (strain NTHi 3655)</name>
    <dbReference type="NCBI Taxonomy" id="375177"/>
    <lineage>
        <taxon>Bacteria</taxon>
        <taxon>Pseudomonadati</taxon>
        <taxon>Pseudomonadota</taxon>
        <taxon>Gammaproteobacteria</taxon>
        <taxon>Pasteurellales</taxon>
        <taxon>Pasteurellaceae</taxon>
        <taxon>Haemophilus</taxon>
    </lineage>
</organism>
<reference evidence="9" key="2">
    <citation type="submission" date="2021-11" db="EMBL/GenBank/DDBJ databases">
        <authorList>
            <person name="Riesbeck K."/>
        </authorList>
    </citation>
    <scope>NUCLEOTIDE SEQUENCE [LARGE SCALE GENOMIC DNA]</scope>
</reference>
<evidence type="ECO:0000259" key="5">
    <source>
        <dbReference type="PROSITE" id="PS51898"/>
    </source>
</evidence>
<dbReference type="Gene3D" id="1.10.443.10">
    <property type="entry name" value="Intergrase catalytic core"/>
    <property type="match status" value="1"/>
</dbReference>
<dbReference type="PROSITE" id="PS51898">
    <property type="entry name" value="TYR_RECOMBINASE"/>
    <property type="match status" value="1"/>
</dbReference>
<dbReference type="Gene3D" id="1.10.150.130">
    <property type="match status" value="1"/>
</dbReference>
<keyword evidence="4" id="KW-0233">DNA recombination</keyword>
<dbReference type="AlphaFoldDB" id="A0A0H3PN47"/>
<dbReference type="Pfam" id="PF00589">
    <property type="entry name" value="Phage_integrase"/>
    <property type="match status" value="1"/>
</dbReference>
<dbReference type="InterPro" id="IPR038488">
    <property type="entry name" value="Integrase_DNA-bd_sf"/>
</dbReference>
<dbReference type="Gene3D" id="3.30.160.390">
    <property type="entry name" value="Integrase, DNA-binding domain"/>
    <property type="match status" value="1"/>
</dbReference>
<dbReference type="Pfam" id="PF22022">
    <property type="entry name" value="Phage_int_M"/>
    <property type="match status" value="1"/>
</dbReference>
<dbReference type="CDD" id="cd00801">
    <property type="entry name" value="INT_P4_C"/>
    <property type="match status" value="1"/>
</dbReference>
<evidence type="ECO:0000256" key="1">
    <source>
        <dbReference type="ARBA" id="ARBA00008857"/>
    </source>
</evidence>
<name>A0A0H3PN47_HAEI3</name>
<evidence type="ECO:0000313" key="7">
    <source>
        <dbReference type="EMBL" id="EDJ93298.1"/>
    </source>
</evidence>
<dbReference type="InterPro" id="IPR053876">
    <property type="entry name" value="Phage_int_M"/>
</dbReference>
<evidence type="ECO:0000313" key="8">
    <source>
        <dbReference type="Proteomes" id="UP000003185"/>
    </source>
</evidence>
<accession>A0A0H3PN47</accession>
<dbReference type="InterPro" id="IPR050808">
    <property type="entry name" value="Phage_Integrase"/>
</dbReference>
<dbReference type="GO" id="GO:0003677">
    <property type="term" value="F:DNA binding"/>
    <property type="evidence" value="ECO:0007669"/>
    <property type="project" value="UniProtKB-KW"/>
</dbReference>